<dbReference type="AlphaFoldDB" id="A0A0G9MW46"/>
<dbReference type="InterPro" id="IPR022061">
    <property type="entry name" value="DUF3617"/>
</dbReference>
<dbReference type="Pfam" id="PF12276">
    <property type="entry name" value="DUF3617"/>
    <property type="match status" value="1"/>
</dbReference>
<dbReference type="Proteomes" id="UP000053464">
    <property type="component" value="Unassembled WGS sequence"/>
</dbReference>
<protein>
    <recommendedName>
        <fullName evidence="3">DUF3617 domain-containing protein</fullName>
    </recommendedName>
</protein>
<evidence type="ECO:0000313" key="1">
    <source>
        <dbReference type="EMBL" id="KLE34997.1"/>
    </source>
</evidence>
<evidence type="ECO:0008006" key="3">
    <source>
        <dbReference type="Google" id="ProtNLM"/>
    </source>
</evidence>
<evidence type="ECO:0000313" key="2">
    <source>
        <dbReference type="Proteomes" id="UP000053464"/>
    </source>
</evidence>
<organism evidence="1 2">
    <name type="scientific">Aurantiacibacter luteus</name>
    <dbReference type="NCBI Taxonomy" id="1581420"/>
    <lineage>
        <taxon>Bacteria</taxon>
        <taxon>Pseudomonadati</taxon>
        <taxon>Pseudomonadota</taxon>
        <taxon>Alphaproteobacteria</taxon>
        <taxon>Sphingomonadales</taxon>
        <taxon>Erythrobacteraceae</taxon>
        <taxon>Aurantiacibacter</taxon>
    </lineage>
</organism>
<keyword evidence="2" id="KW-1185">Reference proteome</keyword>
<dbReference type="STRING" id="1581420.AAW00_00370"/>
<comment type="caution">
    <text evidence="1">The sequence shown here is derived from an EMBL/GenBank/DDBJ whole genome shotgun (WGS) entry which is preliminary data.</text>
</comment>
<sequence length="189" mass="19738">MPPEPIEDTTMRPTRPARTLLPLAAALALAACNSEEPAIDAALTGEEVAGMSDNGTALQPGEYSTALELIEIDAPGASEEQLAEMRSEFASGAEEPQLYCVTDGMSREDWLSAMAQASCTLSSLTAEGSSIEGAMSCNADEGLNGRVEFAGTVNQSDADLRLTYPLPLQTGEATVRFGVKSQRTGDSCG</sequence>
<dbReference type="PATRIC" id="fig|1581420.6.peg.75"/>
<dbReference type="EMBL" id="LBHB01000001">
    <property type="protein sequence ID" value="KLE34997.1"/>
    <property type="molecule type" value="Genomic_DNA"/>
</dbReference>
<reference evidence="1 2" key="1">
    <citation type="submission" date="2015-04" db="EMBL/GenBank/DDBJ databases">
        <title>The draft genome sequence of Erythrobacter luteus KA37.</title>
        <authorList>
            <person name="Zhuang L."/>
            <person name="Liu Y."/>
            <person name="Shao Z."/>
        </authorList>
    </citation>
    <scope>NUCLEOTIDE SEQUENCE [LARGE SCALE GENOMIC DNA]</scope>
    <source>
        <strain evidence="1 2">KA37</strain>
    </source>
</reference>
<accession>A0A0G9MW46</accession>
<gene>
    <name evidence="1" type="ORF">AAW00_00370</name>
</gene>
<proteinExistence type="predicted"/>
<name>A0A0G9MW46_9SPHN</name>